<dbReference type="Proteomes" id="UP000236893">
    <property type="component" value="Unassembled WGS sequence"/>
</dbReference>
<name>A0A2S5A603_9SPHI</name>
<organism evidence="1 2">
    <name type="scientific">Solitalea longa</name>
    <dbReference type="NCBI Taxonomy" id="2079460"/>
    <lineage>
        <taxon>Bacteria</taxon>
        <taxon>Pseudomonadati</taxon>
        <taxon>Bacteroidota</taxon>
        <taxon>Sphingobacteriia</taxon>
        <taxon>Sphingobacteriales</taxon>
        <taxon>Sphingobacteriaceae</taxon>
        <taxon>Solitalea</taxon>
    </lineage>
</organism>
<evidence type="ECO:0000313" key="1">
    <source>
        <dbReference type="EMBL" id="POY37533.1"/>
    </source>
</evidence>
<proteinExistence type="predicted"/>
<dbReference type="RefSeq" id="WP_103788440.1">
    <property type="nucleotide sequence ID" value="NZ_PQVF01000004.1"/>
</dbReference>
<reference evidence="1 2" key="1">
    <citation type="submission" date="2018-01" db="EMBL/GenBank/DDBJ databases">
        <authorList>
            <person name="Gaut B.S."/>
            <person name="Morton B.R."/>
            <person name="Clegg M.T."/>
            <person name="Duvall M.R."/>
        </authorList>
    </citation>
    <scope>NUCLEOTIDE SEQUENCE [LARGE SCALE GENOMIC DNA]</scope>
    <source>
        <strain evidence="1 2">HR-AV</strain>
    </source>
</reference>
<protein>
    <submittedName>
        <fullName evidence="1">Uncharacterized protein</fullName>
    </submittedName>
</protein>
<comment type="caution">
    <text evidence="1">The sequence shown here is derived from an EMBL/GenBank/DDBJ whole genome shotgun (WGS) entry which is preliminary data.</text>
</comment>
<keyword evidence="2" id="KW-1185">Reference proteome</keyword>
<gene>
    <name evidence="1" type="ORF">C3K47_07145</name>
</gene>
<dbReference type="AlphaFoldDB" id="A0A2S5A603"/>
<sequence>MQTTTKSSLFLTFVLFLFSGNIDAKPILNSVEQQIAAVKPVSNIESFAGKWVLDKIIDKDKKATTELPLSKLELDLMLSGKCKISYGTSQGTTDFADIAWSTKDVFGVENAWINKDILGDAKLSGFTAPFPFSQFTGPVLTPTKVNGATLFEHLEWVIEYKGQQYTVQLKKASA</sequence>
<dbReference type="EMBL" id="PQVF01000004">
    <property type="protein sequence ID" value="POY37533.1"/>
    <property type="molecule type" value="Genomic_DNA"/>
</dbReference>
<accession>A0A2S5A603</accession>
<evidence type="ECO:0000313" key="2">
    <source>
        <dbReference type="Proteomes" id="UP000236893"/>
    </source>
</evidence>